<dbReference type="InterPro" id="IPR038765">
    <property type="entry name" value="Papain-like_cys_pep_sf"/>
</dbReference>
<dbReference type="Proteomes" id="UP000193411">
    <property type="component" value="Unassembled WGS sequence"/>
</dbReference>
<feature type="domain" description="Peptidase C1A papain C-terminal" evidence="1">
    <location>
        <begin position="2"/>
        <end position="210"/>
    </location>
</feature>
<dbReference type="AlphaFoldDB" id="A0A1Y2H5U7"/>
<evidence type="ECO:0000259" key="1">
    <source>
        <dbReference type="SMART" id="SM00645"/>
    </source>
</evidence>
<dbReference type="InterPro" id="IPR000668">
    <property type="entry name" value="Peptidase_C1A_C"/>
</dbReference>
<evidence type="ECO:0000313" key="3">
    <source>
        <dbReference type="Proteomes" id="UP000193411"/>
    </source>
</evidence>
<dbReference type="GO" id="GO:0006508">
    <property type="term" value="P:proteolysis"/>
    <property type="evidence" value="ECO:0007669"/>
    <property type="project" value="InterPro"/>
</dbReference>
<organism evidence="2 3">
    <name type="scientific">Catenaria anguillulae PL171</name>
    <dbReference type="NCBI Taxonomy" id="765915"/>
    <lineage>
        <taxon>Eukaryota</taxon>
        <taxon>Fungi</taxon>
        <taxon>Fungi incertae sedis</taxon>
        <taxon>Blastocladiomycota</taxon>
        <taxon>Blastocladiomycetes</taxon>
        <taxon>Blastocladiales</taxon>
        <taxon>Catenariaceae</taxon>
        <taxon>Catenaria</taxon>
    </lineage>
</organism>
<accession>A0A1Y2H5U7</accession>
<feature type="non-terminal residue" evidence="2">
    <location>
        <position position="222"/>
    </location>
</feature>
<gene>
    <name evidence="2" type="ORF">BCR44DRAFT_100395</name>
</gene>
<dbReference type="CDD" id="cd02619">
    <property type="entry name" value="Peptidase_C1"/>
    <property type="match status" value="1"/>
</dbReference>
<dbReference type="SMART" id="SM00645">
    <property type="entry name" value="Pept_C1"/>
    <property type="match status" value="1"/>
</dbReference>
<dbReference type="STRING" id="765915.A0A1Y2H5U7"/>
<comment type="caution">
    <text evidence="2">The sequence shown here is derived from an EMBL/GenBank/DDBJ whole genome shotgun (WGS) entry which is preliminary data.</text>
</comment>
<proteinExistence type="predicted"/>
<name>A0A1Y2H5U7_9FUNG</name>
<dbReference type="SUPFAM" id="SSF54001">
    <property type="entry name" value="Cysteine proteinases"/>
    <property type="match status" value="1"/>
</dbReference>
<protein>
    <recommendedName>
        <fullName evidence="1">Peptidase C1A papain C-terminal domain-containing protein</fullName>
    </recommendedName>
</protein>
<sequence>FLPRRVDLRERNWGSIYDQGALGSCVANTVAYCIRFCMRQQNIQDNFNASRLFIYFFSRVVANAPLNQDTGTSIRDGYKSVHHHRVCDEGLWPYVIRRFAIRPSERALQGARQFTRFQYLAVAQNELEIKKCLKDGFPISFGAMIFTSFMSLQASRTGVIPMPGSDRQVGGHAMTIVGYDDAKRHFIVCNSWSQKWGDGGFCYMPYAYILDSKLCSDFWSVR</sequence>
<dbReference type="EMBL" id="MCFL01000116">
    <property type="protein sequence ID" value="ORZ29940.1"/>
    <property type="molecule type" value="Genomic_DNA"/>
</dbReference>
<dbReference type="InterPro" id="IPR025660">
    <property type="entry name" value="Pept_his_AS"/>
</dbReference>
<dbReference type="Pfam" id="PF00112">
    <property type="entry name" value="Peptidase_C1"/>
    <property type="match status" value="1"/>
</dbReference>
<reference evidence="2 3" key="1">
    <citation type="submission" date="2016-07" db="EMBL/GenBank/DDBJ databases">
        <title>Pervasive Adenine N6-methylation of Active Genes in Fungi.</title>
        <authorList>
            <consortium name="DOE Joint Genome Institute"/>
            <person name="Mondo S.J."/>
            <person name="Dannebaum R.O."/>
            <person name="Kuo R.C."/>
            <person name="Labutti K."/>
            <person name="Haridas S."/>
            <person name="Kuo A."/>
            <person name="Salamov A."/>
            <person name="Ahrendt S.R."/>
            <person name="Lipzen A."/>
            <person name="Sullivan W."/>
            <person name="Andreopoulos W.B."/>
            <person name="Clum A."/>
            <person name="Lindquist E."/>
            <person name="Daum C."/>
            <person name="Ramamoorthy G.K."/>
            <person name="Gryganskyi A."/>
            <person name="Culley D."/>
            <person name="Magnuson J.K."/>
            <person name="James T.Y."/>
            <person name="O'Malley M.A."/>
            <person name="Stajich J.E."/>
            <person name="Spatafora J.W."/>
            <person name="Visel A."/>
            <person name="Grigoriev I.V."/>
        </authorList>
    </citation>
    <scope>NUCLEOTIDE SEQUENCE [LARGE SCALE GENOMIC DNA]</scope>
    <source>
        <strain evidence="2 3">PL171</strain>
    </source>
</reference>
<dbReference type="OrthoDB" id="640249at2759"/>
<evidence type="ECO:0000313" key="2">
    <source>
        <dbReference type="EMBL" id="ORZ29940.1"/>
    </source>
</evidence>
<keyword evidence="3" id="KW-1185">Reference proteome</keyword>
<dbReference type="Gene3D" id="3.90.70.10">
    <property type="entry name" value="Cysteine proteinases"/>
    <property type="match status" value="1"/>
</dbReference>
<feature type="non-terminal residue" evidence="2">
    <location>
        <position position="1"/>
    </location>
</feature>
<dbReference type="PROSITE" id="PS00639">
    <property type="entry name" value="THIOL_PROTEASE_HIS"/>
    <property type="match status" value="1"/>
</dbReference>
<dbReference type="GO" id="GO:0008234">
    <property type="term" value="F:cysteine-type peptidase activity"/>
    <property type="evidence" value="ECO:0007669"/>
    <property type="project" value="InterPro"/>
</dbReference>